<evidence type="ECO:0000256" key="1">
    <source>
        <dbReference type="ARBA" id="ARBA00007789"/>
    </source>
</evidence>
<organism evidence="3 4">
    <name type="scientific">Halalkalibacter akibai (strain ATCC 43226 / DSM 21942 / CIP 109018 / JCM 9157 / 1139)</name>
    <name type="common">Bacillus akibai</name>
    <dbReference type="NCBI Taxonomy" id="1236973"/>
    <lineage>
        <taxon>Bacteria</taxon>
        <taxon>Bacillati</taxon>
        <taxon>Bacillota</taxon>
        <taxon>Bacilli</taxon>
        <taxon>Bacillales</taxon>
        <taxon>Bacillaceae</taxon>
        <taxon>Halalkalibacter</taxon>
    </lineage>
</organism>
<evidence type="ECO:0000313" key="3">
    <source>
        <dbReference type="EMBL" id="GAE36969.1"/>
    </source>
</evidence>
<dbReference type="eggNOG" id="COG2141">
    <property type="taxonomic scope" value="Bacteria"/>
</dbReference>
<evidence type="ECO:0000259" key="2">
    <source>
        <dbReference type="Pfam" id="PF00296"/>
    </source>
</evidence>
<dbReference type="GO" id="GO:0016705">
    <property type="term" value="F:oxidoreductase activity, acting on paired donors, with incorporation or reduction of molecular oxygen"/>
    <property type="evidence" value="ECO:0007669"/>
    <property type="project" value="InterPro"/>
</dbReference>
<evidence type="ECO:0000313" key="4">
    <source>
        <dbReference type="Proteomes" id="UP000018896"/>
    </source>
</evidence>
<dbReference type="STRING" id="1236973.JCM9157_4207"/>
<dbReference type="OrthoDB" id="9780518at2"/>
<dbReference type="PANTHER" id="PTHR30137">
    <property type="entry name" value="LUCIFERASE-LIKE MONOOXYGENASE"/>
    <property type="match status" value="1"/>
</dbReference>
<accession>W4R098</accession>
<dbReference type="InterPro" id="IPR011251">
    <property type="entry name" value="Luciferase-like_dom"/>
</dbReference>
<dbReference type="EMBL" id="BAUV01000048">
    <property type="protein sequence ID" value="GAE36969.1"/>
    <property type="molecule type" value="Genomic_DNA"/>
</dbReference>
<dbReference type="Proteomes" id="UP000018896">
    <property type="component" value="Unassembled WGS sequence"/>
</dbReference>
<reference evidence="3 4" key="1">
    <citation type="journal article" date="2014" name="Genome Announc.">
        <title>Draft Genome Sequences of Three Alkaliphilic Bacillus Strains, Bacillus wakoensis JCM 9140T, Bacillus akibai JCM 9157T, and Bacillus hemicellulosilyticus JCM 9152T.</title>
        <authorList>
            <person name="Yuki M."/>
            <person name="Oshima K."/>
            <person name="Suda W."/>
            <person name="Oshida Y."/>
            <person name="Kitamura K."/>
            <person name="Iida T."/>
            <person name="Hattori M."/>
            <person name="Ohkuma M."/>
        </authorList>
    </citation>
    <scope>NUCLEOTIDE SEQUENCE [LARGE SCALE GENOMIC DNA]</scope>
    <source>
        <strain evidence="3 4">JCM 9157</strain>
    </source>
</reference>
<comment type="similarity">
    <text evidence="1">To bacterial alkanal monooxygenase alpha and beta chains.</text>
</comment>
<dbReference type="RefSeq" id="WP_035667270.1">
    <property type="nucleotide sequence ID" value="NZ_BAUV01000048.1"/>
</dbReference>
<dbReference type="SUPFAM" id="SSF51679">
    <property type="entry name" value="Bacterial luciferase-like"/>
    <property type="match status" value="1"/>
</dbReference>
<dbReference type="InterPro" id="IPR050766">
    <property type="entry name" value="Bact_Lucif_Oxidored"/>
</dbReference>
<feature type="domain" description="Luciferase-like" evidence="2">
    <location>
        <begin position="1"/>
        <end position="313"/>
    </location>
</feature>
<name>W4R098_HALA3</name>
<sequence>MKLSILDQAPISKGQSGLEALGNSVQLAQTAEKWGYSRYWVAEHHGFPSLACSAPEVLLGFIGAKTKKIRIGSGAILLPYYKPYKVAEMFHMLATLMPGRVDLGIGRAPGGSAETTNALSETFLKQVWDMPALLKELLHFLDDSFPEDHKFAKVKPMPFPKIAPKPWLLGTSKKSARLAAENGMSYAFGHFMSDLRDGDFIREYKESFIPRKEGDQPEVILTVSAICAETTDQAEDLAIESYLWKLELENDKGISQQLKNRKEIIAKIKEKTLLGTLSELEVQLSQLAKQYEANEIMIVTTTNQFQDRLRSYQLLAQLL</sequence>
<dbReference type="GO" id="GO:0005829">
    <property type="term" value="C:cytosol"/>
    <property type="evidence" value="ECO:0007669"/>
    <property type="project" value="TreeGrafter"/>
</dbReference>
<dbReference type="InterPro" id="IPR019949">
    <property type="entry name" value="CmoO-like"/>
</dbReference>
<dbReference type="PANTHER" id="PTHR30137:SF19">
    <property type="entry name" value="LUCIFERASE-LIKE MONOOXYGENASE"/>
    <property type="match status" value="1"/>
</dbReference>
<gene>
    <name evidence="3" type="ORF">JCM9157_4207</name>
</gene>
<proteinExistence type="predicted"/>
<protein>
    <recommendedName>
        <fullName evidence="2">Luciferase-like domain-containing protein</fullName>
    </recommendedName>
</protein>
<dbReference type="Pfam" id="PF00296">
    <property type="entry name" value="Bac_luciferase"/>
    <property type="match status" value="1"/>
</dbReference>
<keyword evidence="4" id="KW-1185">Reference proteome</keyword>
<dbReference type="Gene3D" id="3.20.20.30">
    <property type="entry name" value="Luciferase-like domain"/>
    <property type="match status" value="1"/>
</dbReference>
<dbReference type="CDD" id="cd00347">
    <property type="entry name" value="Flavin_utilizing_monoxygenases"/>
    <property type="match status" value="1"/>
</dbReference>
<comment type="caution">
    <text evidence="3">The sequence shown here is derived from an EMBL/GenBank/DDBJ whole genome shotgun (WGS) entry which is preliminary data.</text>
</comment>
<dbReference type="NCBIfam" id="TIGR03558">
    <property type="entry name" value="oxido_grp_1"/>
    <property type="match status" value="1"/>
</dbReference>
<dbReference type="AlphaFoldDB" id="W4R098"/>
<dbReference type="InterPro" id="IPR036661">
    <property type="entry name" value="Luciferase-like_sf"/>
</dbReference>